<dbReference type="PANTHER" id="PTHR46558">
    <property type="entry name" value="TRACRIPTIONAL REGULATORY PROTEIN-RELATED-RELATED"/>
    <property type="match status" value="1"/>
</dbReference>
<dbReference type="InterPro" id="IPR010982">
    <property type="entry name" value="Lambda_DNA-bd_dom_sf"/>
</dbReference>
<accession>A0ABQ6PS05</accession>
<dbReference type="RefSeq" id="WP_338225492.1">
    <property type="nucleotide sequence ID" value="NZ_BTPD01000012.1"/>
</dbReference>
<evidence type="ECO:0000313" key="3">
    <source>
        <dbReference type="EMBL" id="GMQ30784.1"/>
    </source>
</evidence>
<keyword evidence="1" id="KW-0238">DNA-binding</keyword>
<dbReference type="Gene3D" id="1.10.260.40">
    <property type="entry name" value="lambda repressor-like DNA-binding domains"/>
    <property type="match status" value="1"/>
</dbReference>
<proteinExistence type="predicted"/>
<comment type="caution">
    <text evidence="3">The sequence shown here is derived from an EMBL/GenBank/DDBJ whole genome shotgun (WGS) entry which is preliminary data.</text>
</comment>
<dbReference type="Proteomes" id="UP001338309">
    <property type="component" value="Unassembled WGS sequence"/>
</dbReference>
<dbReference type="PANTHER" id="PTHR46558:SF11">
    <property type="entry name" value="HTH-TYPE TRANSCRIPTIONAL REGULATOR XRE"/>
    <property type="match status" value="1"/>
</dbReference>
<reference evidence="3 4" key="1">
    <citation type="submission" date="2023-08" db="EMBL/GenBank/DDBJ databases">
        <title>Draft genome sequence of Algoriphagus confluentis.</title>
        <authorList>
            <person name="Takatani N."/>
            <person name="Hosokawa M."/>
            <person name="Sawabe T."/>
        </authorList>
    </citation>
    <scope>NUCLEOTIDE SEQUENCE [LARGE SCALE GENOMIC DNA]</scope>
    <source>
        <strain evidence="3 4">NBRC 111222</strain>
    </source>
</reference>
<evidence type="ECO:0000256" key="1">
    <source>
        <dbReference type="ARBA" id="ARBA00023125"/>
    </source>
</evidence>
<dbReference type="SUPFAM" id="SSF47413">
    <property type="entry name" value="lambda repressor-like DNA-binding domains"/>
    <property type="match status" value="1"/>
</dbReference>
<feature type="domain" description="HTH cro/C1-type" evidence="2">
    <location>
        <begin position="11"/>
        <end position="65"/>
    </location>
</feature>
<organism evidence="3 4">
    <name type="scientific">Algoriphagus confluentis</name>
    <dbReference type="NCBI Taxonomy" id="1697556"/>
    <lineage>
        <taxon>Bacteria</taxon>
        <taxon>Pseudomonadati</taxon>
        <taxon>Bacteroidota</taxon>
        <taxon>Cytophagia</taxon>
        <taxon>Cytophagales</taxon>
        <taxon>Cyclobacteriaceae</taxon>
        <taxon>Algoriphagus</taxon>
    </lineage>
</organism>
<protein>
    <recommendedName>
        <fullName evidence="2">HTH cro/C1-type domain-containing protein</fullName>
    </recommendedName>
</protein>
<gene>
    <name evidence="3" type="ORF">Aconfl_34270</name>
</gene>
<dbReference type="SMART" id="SM00530">
    <property type="entry name" value="HTH_XRE"/>
    <property type="match status" value="1"/>
</dbReference>
<dbReference type="EMBL" id="BTPD01000012">
    <property type="protein sequence ID" value="GMQ30784.1"/>
    <property type="molecule type" value="Genomic_DNA"/>
</dbReference>
<dbReference type="Pfam" id="PF01381">
    <property type="entry name" value="HTH_3"/>
    <property type="match status" value="1"/>
</dbReference>
<dbReference type="InterPro" id="IPR001387">
    <property type="entry name" value="Cro/C1-type_HTH"/>
</dbReference>
<sequence>MELQTILPQNLQAYRTRLGLTQDQVASYLDVDRSLIAHYEKGSREISYPHLKKLSHLFNVEVEDLLEDDAALREANFAFAFRSEGLDVTDLKSIAEFQRVVKNYIEMSKIQHEEK</sequence>
<evidence type="ECO:0000313" key="4">
    <source>
        <dbReference type="Proteomes" id="UP001338309"/>
    </source>
</evidence>
<dbReference type="PROSITE" id="PS50943">
    <property type="entry name" value="HTH_CROC1"/>
    <property type="match status" value="1"/>
</dbReference>
<name>A0ABQ6PS05_9BACT</name>
<evidence type="ECO:0000259" key="2">
    <source>
        <dbReference type="PROSITE" id="PS50943"/>
    </source>
</evidence>
<dbReference type="CDD" id="cd00093">
    <property type="entry name" value="HTH_XRE"/>
    <property type="match status" value="1"/>
</dbReference>
<keyword evidence="4" id="KW-1185">Reference proteome</keyword>